<evidence type="ECO:0000313" key="1">
    <source>
        <dbReference type="EMBL" id="MEX3738704.1"/>
    </source>
</evidence>
<dbReference type="Proteomes" id="UP001558474">
    <property type="component" value="Unassembled WGS sequence"/>
</dbReference>
<comment type="caution">
    <text evidence="1">The sequence shown here is derived from an EMBL/GenBank/DDBJ whole genome shotgun (WGS) entry which is preliminary data.</text>
</comment>
<organism evidence="1 2">
    <name type="scientific">Mycolicibacterium porcinum</name>
    <dbReference type="NCBI Taxonomy" id="39693"/>
    <lineage>
        <taxon>Bacteria</taxon>
        <taxon>Bacillati</taxon>
        <taxon>Actinomycetota</taxon>
        <taxon>Actinomycetes</taxon>
        <taxon>Mycobacteriales</taxon>
        <taxon>Mycobacteriaceae</taxon>
        <taxon>Mycolicibacterium</taxon>
    </lineage>
</organism>
<dbReference type="RefSeq" id="WP_171508244.1">
    <property type="nucleotide sequence ID" value="NZ_JBDLOU010000017.1"/>
</dbReference>
<accession>A0ABV3VBZ1</accession>
<proteinExistence type="predicted"/>
<dbReference type="EMBL" id="JBDLOU010000017">
    <property type="protein sequence ID" value="MEX3738704.1"/>
    <property type="molecule type" value="Genomic_DNA"/>
</dbReference>
<sequence length="46" mass="4996">MITVNGKELHAQALRLPVHELVSELLDHLGPTLVAALAGSRDRKQP</sequence>
<reference evidence="1 2" key="1">
    <citation type="submission" date="2024-04" db="EMBL/GenBank/DDBJ databases">
        <title>Genomic Markers of Mycobacteria.</title>
        <authorList>
            <person name="Soliman M.S."/>
            <person name="Elkholy A."/>
            <person name="Soliman N.S."/>
            <person name="Abbas A."/>
            <person name="Khayrat S."/>
            <person name="Shawky S."/>
        </authorList>
    </citation>
    <scope>NUCLEOTIDE SEQUENCE [LARGE SCALE GENOMIC DNA]</scope>
    <source>
        <strain evidence="1 2">Egy-CU-AM5</strain>
    </source>
</reference>
<gene>
    <name evidence="1" type="ORF">ABFW12_10720</name>
</gene>
<keyword evidence="2" id="KW-1185">Reference proteome</keyword>
<protein>
    <submittedName>
        <fullName evidence="1">Uncharacterized protein</fullName>
    </submittedName>
</protein>
<evidence type="ECO:0000313" key="2">
    <source>
        <dbReference type="Proteomes" id="UP001558474"/>
    </source>
</evidence>
<name>A0ABV3VBZ1_9MYCO</name>